<comment type="caution">
    <text evidence="2">The sequence shown here is derived from an EMBL/GenBank/DDBJ whole genome shotgun (WGS) entry which is preliminary data.</text>
</comment>
<sequence>MYDSTFQVAVLRDTNHTSQNKACIRHAHLTQTALESLKCAIEMLVTFPTLLTSCPSLPASSTDLKQLKLSGFRRKWRVSNRKKQEKSKLECLRTNLYEGMQPKNSELITEIGNTEGDDYGRYHTHDVKPGITSSVVCGNSRSSQRRSDWSEHHTENKGCFDGKSADEIHSENRNDGNRYVSFISNNLKSKHNDHNEIPVMVPQPNRIRNHSRLFDYKKDGTFALLLISNEYSPSNPSRTGRSVGMSFNETPAPTHLHNNRSKHTLQTIHFLTSLSPKLDIVPAPNHNPFSLVTRNEV</sequence>
<protein>
    <submittedName>
        <fullName evidence="2">Uncharacterized protein</fullName>
    </submittedName>
</protein>
<evidence type="ECO:0000313" key="3">
    <source>
        <dbReference type="Proteomes" id="UP000748531"/>
    </source>
</evidence>
<feature type="compositionally biased region" description="Basic and acidic residues" evidence="1">
    <location>
        <begin position="145"/>
        <end position="155"/>
    </location>
</feature>
<gene>
    <name evidence="2" type="ORF">PHET_01947</name>
</gene>
<dbReference type="AlphaFoldDB" id="A0A8J4WKZ2"/>
<evidence type="ECO:0000313" key="2">
    <source>
        <dbReference type="EMBL" id="KAF5404724.1"/>
    </source>
</evidence>
<feature type="compositionally biased region" description="Polar residues" evidence="1">
    <location>
        <begin position="133"/>
        <end position="142"/>
    </location>
</feature>
<organism evidence="2 3">
    <name type="scientific">Paragonimus heterotremus</name>
    <dbReference type="NCBI Taxonomy" id="100268"/>
    <lineage>
        <taxon>Eukaryota</taxon>
        <taxon>Metazoa</taxon>
        <taxon>Spiralia</taxon>
        <taxon>Lophotrochozoa</taxon>
        <taxon>Platyhelminthes</taxon>
        <taxon>Trematoda</taxon>
        <taxon>Digenea</taxon>
        <taxon>Plagiorchiida</taxon>
        <taxon>Troglotremata</taxon>
        <taxon>Troglotrematidae</taxon>
        <taxon>Paragonimus</taxon>
    </lineage>
</organism>
<accession>A0A8J4WKZ2</accession>
<proteinExistence type="predicted"/>
<reference evidence="2" key="1">
    <citation type="submission" date="2019-05" db="EMBL/GenBank/DDBJ databases">
        <title>Annotation for the trematode Paragonimus heterotremus.</title>
        <authorList>
            <person name="Choi Y.-J."/>
        </authorList>
    </citation>
    <scope>NUCLEOTIDE SEQUENCE</scope>
    <source>
        <strain evidence="2">LC</strain>
    </source>
</reference>
<dbReference type="EMBL" id="LUCH01000608">
    <property type="protein sequence ID" value="KAF5404724.1"/>
    <property type="molecule type" value="Genomic_DNA"/>
</dbReference>
<dbReference type="OrthoDB" id="6256975at2759"/>
<feature type="region of interest" description="Disordered" evidence="1">
    <location>
        <begin position="133"/>
        <end position="155"/>
    </location>
</feature>
<keyword evidence="3" id="KW-1185">Reference proteome</keyword>
<evidence type="ECO:0000256" key="1">
    <source>
        <dbReference type="SAM" id="MobiDB-lite"/>
    </source>
</evidence>
<dbReference type="Proteomes" id="UP000748531">
    <property type="component" value="Unassembled WGS sequence"/>
</dbReference>
<name>A0A8J4WKZ2_9TREM</name>